<dbReference type="RefSeq" id="WP_264796631.1">
    <property type="nucleotide sequence ID" value="NZ_BRVS01000018.1"/>
</dbReference>
<dbReference type="EMBL" id="BRVS01000018">
    <property type="protein sequence ID" value="GLB68547.1"/>
    <property type="molecule type" value="Genomic_DNA"/>
</dbReference>
<dbReference type="Proteomes" id="UP001209654">
    <property type="component" value="Unassembled WGS sequence"/>
</dbReference>
<proteinExistence type="predicted"/>
<evidence type="ECO:0000313" key="1">
    <source>
        <dbReference type="EMBL" id="GLB68547.1"/>
    </source>
</evidence>
<dbReference type="InterPro" id="IPR029058">
    <property type="entry name" value="AB_hydrolase_fold"/>
</dbReference>
<reference evidence="1 2" key="1">
    <citation type="journal article" date="2023" name="Int. J. Syst. Evol. Microbiol.">
        <title>Arthrobacter mangrovi sp. nov., an actinobacterium isolated from the rhizosphere of a mangrove.</title>
        <authorList>
            <person name="Hamada M."/>
            <person name="Saitou S."/>
            <person name="Enomoto N."/>
            <person name="Nanri K."/>
            <person name="Hidaka K."/>
            <person name="Miura T."/>
            <person name="Tamura T."/>
        </authorList>
    </citation>
    <scope>NUCLEOTIDE SEQUENCE [LARGE SCALE GENOMIC DNA]</scope>
    <source>
        <strain evidence="1 2">NBRC 112813</strain>
    </source>
</reference>
<comment type="caution">
    <text evidence="1">The sequence shown here is derived from an EMBL/GenBank/DDBJ whole genome shotgun (WGS) entry which is preliminary data.</text>
</comment>
<dbReference type="Gene3D" id="3.40.50.1820">
    <property type="entry name" value="alpha/beta hydrolase"/>
    <property type="match status" value="1"/>
</dbReference>
<dbReference type="SUPFAM" id="SSF53474">
    <property type="entry name" value="alpha/beta-Hydrolases"/>
    <property type="match status" value="1"/>
</dbReference>
<organism evidence="1 2">
    <name type="scientific">Arthrobacter mangrovi</name>
    <dbReference type="NCBI Taxonomy" id="2966350"/>
    <lineage>
        <taxon>Bacteria</taxon>
        <taxon>Bacillati</taxon>
        <taxon>Actinomycetota</taxon>
        <taxon>Actinomycetes</taxon>
        <taxon>Micrococcales</taxon>
        <taxon>Micrococcaceae</taxon>
        <taxon>Arthrobacter</taxon>
    </lineage>
</organism>
<gene>
    <name evidence="1" type="ORF">AHIS1636_29890</name>
</gene>
<accession>A0ABQ5MX37</accession>
<name>A0ABQ5MX37_9MICC</name>
<dbReference type="InterPro" id="IPR022267">
    <property type="entry name" value="Asp2"/>
</dbReference>
<sequence length="589" mass="64924">MAREQTEHTLVHEGVTVHCKSRPAKLDRRHLIVMFAGIRPIDSYEFDGRGSRDSQANWLWLKDDFGGQYSYYLCNGLDFSVERAVIAAIDRELERLGLGHDDCTLVGFSKGGFAALYFGIKYDFPNIVASAPQIYVGSHTAKHRPVIHRHLTRTGSGEERQLLDSLLPDAVAGDARRDRNIYVFSAVQDQFHAEQVEPALPLLRRYSNFNYIETDSDLVNEHSDVTRYNMPLLLSVLYALGENVAPRYGEVRNGYRQDPETAAAGLRKQRSSSAAVVDLRDGRLAGPKFFPQGVAFLRGHAADRPGALGTSLVLQGRQGRHEFPLVQVQDRGIYQTHYEDFFCDYRFGKFRAPHDGLDLSGLPRGDYEASLALTAESAEQTAACVSTTRTVTESNDGGDLITFASDSKGTVLRKRPILGNAPHQAVFDIKSQWARGDRIHFDGTFAVRGTSMTGWESGRYYLVLASATSIWSVPLAGARVTEPADYFGDGPKSHTHARFATPRFAGVTLAGLEPGLYEAHVSLSAGGAIHTMATGRRVRLEAAPDGSLKASLLGPRPPVSNRARARRLLRAVKRRADRVRGKTPSGRDA</sequence>
<evidence type="ECO:0000313" key="2">
    <source>
        <dbReference type="Proteomes" id="UP001209654"/>
    </source>
</evidence>
<keyword evidence="2" id="KW-1185">Reference proteome</keyword>
<protein>
    <submittedName>
        <fullName evidence="1">Uncharacterized protein</fullName>
    </submittedName>
</protein>
<dbReference type="Pfam" id="PF16929">
    <property type="entry name" value="Asp2"/>
    <property type="match status" value="1"/>
</dbReference>